<dbReference type="InterPro" id="IPR018391">
    <property type="entry name" value="PQQ_b-propeller_rpt"/>
</dbReference>
<dbReference type="PANTHER" id="PTHR22847:SF637">
    <property type="entry name" value="WD REPEAT DOMAIN 5B"/>
    <property type="match status" value="1"/>
</dbReference>
<dbReference type="InterPro" id="IPR001680">
    <property type="entry name" value="WD40_rpt"/>
</dbReference>
<dbReference type="AlphaFoldDB" id="A0A841GPV7"/>
<feature type="repeat" description="WD" evidence="3">
    <location>
        <begin position="23"/>
        <end position="62"/>
    </location>
</feature>
<dbReference type="Proteomes" id="UP000555828">
    <property type="component" value="Unassembled WGS sequence"/>
</dbReference>
<evidence type="ECO:0008006" key="6">
    <source>
        <dbReference type="Google" id="ProtNLM"/>
    </source>
</evidence>
<gene>
    <name evidence="4" type="ORF">HNP65_000011</name>
</gene>
<evidence type="ECO:0000313" key="5">
    <source>
        <dbReference type="Proteomes" id="UP000555828"/>
    </source>
</evidence>
<dbReference type="SMART" id="SM00564">
    <property type="entry name" value="PQQ"/>
    <property type="match status" value="7"/>
</dbReference>
<reference evidence="4 5" key="1">
    <citation type="submission" date="2020-08" db="EMBL/GenBank/DDBJ databases">
        <title>Genomic Encyclopedia of Type Strains, Phase IV (KMG-IV): sequencing the most valuable type-strain genomes for metagenomic binning, comparative biology and taxonomic classification.</title>
        <authorList>
            <person name="Goeker M."/>
        </authorList>
    </citation>
    <scope>NUCLEOTIDE SEQUENCE [LARGE SCALE GENOMIC DNA]</scope>
    <source>
        <strain evidence="4 5">DSM 13481</strain>
    </source>
</reference>
<dbReference type="RefSeq" id="WP_184618371.1">
    <property type="nucleotide sequence ID" value="NZ_JACHEX010000001.1"/>
</dbReference>
<dbReference type="SUPFAM" id="SSF50978">
    <property type="entry name" value="WD40 repeat-like"/>
    <property type="match status" value="2"/>
</dbReference>
<keyword evidence="2" id="KW-0677">Repeat</keyword>
<sequence>MKRYVIFLVIIIFLKIFGFNFNLFGHQGAIWQVKVFDNLLYTSASDGKVIIWDYKKLTILKTIYSHNSWARALHIDDSYIYVGGYKPDNKLKIYDRRNVTLLKEIEYENGSIFTVTSNENFIAFSGSANRVYLVDKEKFNIVFNYRHDAWVRDIFFDGNLVYSCDEKGVVIVYDTSSFRLVKILNFEYKLIKVVKFKNKIYFVSSNGYILNESSIIKLTNSFTAAYSDGNKLIFGDKDGYIYFFDGRLKNKLRVVNDGILSICKYQNSLFISTTSGKLLKLDNDGTYRVTYFPNNFSIIKKTKIVENNLYVLKFDGTLLKYDLVTGKIIQKYYKISNFEISNSKFYTVNLKNQLLLDSNVLFESLNEITLILEFNNLLFVGTYEELFIFKDFQLFNYISIPNHWFISYEINYNKVLFGTSKGNVITYNIINNNFNIEDFSDSPIVKILNGIPITFDGTIGKKYKLDTNIYDAVVFNSIIYLSTSKGLYSLSDNLLKKVLEKKGLVFLESYNKKIYAIDYNGSISIFDENFNEYGTLSEKHFTISKIDSYNDILVTTGGSKINIWKINGEKLVLLKTFEGHFDVIRDVKIIDKNRFVTASSDRTMKIWDFSGRLIKTLSLHSAYVWTLDFQNGLLFSGGWDGFIYGYNLNSGKVIFEKRFSSKITMIRIVNNYLFLSFINGKIIRYDFLKDKQITLIDTESTIWVFDIYKNYLVFGDENGICYIYSLNNEEIKKIHVHNSTIFSIKVLNDKIVTGANDNSIKIIDFSGNVLYSYNNFKISVLSIAIDEKKNHIFLSNGEKPIVLQIP</sequence>
<name>A0A841GPV7_9BACT</name>
<comment type="caution">
    <text evidence="4">The sequence shown here is derived from an EMBL/GenBank/DDBJ whole genome shotgun (WGS) entry which is preliminary data.</text>
</comment>
<dbReference type="InterPro" id="IPR015943">
    <property type="entry name" value="WD40/YVTN_repeat-like_dom_sf"/>
</dbReference>
<feature type="repeat" description="WD" evidence="3">
    <location>
        <begin position="577"/>
        <end position="610"/>
    </location>
</feature>
<organism evidence="4 5">
    <name type="scientific">Thermosipho japonicus</name>
    <dbReference type="NCBI Taxonomy" id="90323"/>
    <lineage>
        <taxon>Bacteria</taxon>
        <taxon>Thermotogati</taxon>
        <taxon>Thermotogota</taxon>
        <taxon>Thermotogae</taxon>
        <taxon>Thermotogales</taxon>
        <taxon>Fervidobacteriaceae</taxon>
        <taxon>Thermosipho</taxon>
    </lineage>
</organism>
<dbReference type="Gene3D" id="2.130.10.10">
    <property type="entry name" value="YVTN repeat-like/Quinoprotein amine dehydrogenase"/>
    <property type="match status" value="4"/>
</dbReference>
<dbReference type="Pfam" id="PF00400">
    <property type="entry name" value="WD40"/>
    <property type="match status" value="3"/>
</dbReference>
<keyword evidence="1 3" id="KW-0853">WD repeat</keyword>
<dbReference type="EMBL" id="JACHEX010000001">
    <property type="protein sequence ID" value="MBB6061589.1"/>
    <property type="molecule type" value="Genomic_DNA"/>
</dbReference>
<evidence type="ECO:0000256" key="2">
    <source>
        <dbReference type="ARBA" id="ARBA00022737"/>
    </source>
</evidence>
<dbReference type="SMART" id="SM00320">
    <property type="entry name" value="WD40"/>
    <property type="match status" value="9"/>
</dbReference>
<dbReference type="InterPro" id="IPR011047">
    <property type="entry name" value="Quinoprotein_ADH-like_sf"/>
</dbReference>
<protein>
    <recommendedName>
        <fullName evidence="6">WD40 repeat domain-containing protein</fullName>
    </recommendedName>
</protein>
<keyword evidence="5" id="KW-1185">Reference proteome</keyword>
<proteinExistence type="predicted"/>
<evidence type="ECO:0000256" key="1">
    <source>
        <dbReference type="ARBA" id="ARBA00022574"/>
    </source>
</evidence>
<dbReference type="PROSITE" id="PS50082">
    <property type="entry name" value="WD_REPEATS_2"/>
    <property type="match status" value="2"/>
</dbReference>
<dbReference type="SUPFAM" id="SSF50998">
    <property type="entry name" value="Quinoprotein alcohol dehydrogenase-like"/>
    <property type="match status" value="1"/>
</dbReference>
<dbReference type="PANTHER" id="PTHR22847">
    <property type="entry name" value="WD40 REPEAT PROTEIN"/>
    <property type="match status" value="1"/>
</dbReference>
<evidence type="ECO:0000256" key="3">
    <source>
        <dbReference type="PROSITE-ProRule" id="PRU00221"/>
    </source>
</evidence>
<evidence type="ECO:0000313" key="4">
    <source>
        <dbReference type="EMBL" id="MBB6061589.1"/>
    </source>
</evidence>
<accession>A0A841GPV7</accession>
<dbReference type="PROSITE" id="PS50294">
    <property type="entry name" value="WD_REPEATS_REGION"/>
    <property type="match status" value="1"/>
</dbReference>
<dbReference type="InterPro" id="IPR036322">
    <property type="entry name" value="WD40_repeat_dom_sf"/>
</dbReference>